<evidence type="ECO:0000313" key="7">
    <source>
        <dbReference type="Proteomes" id="UP000054078"/>
    </source>
</evidence>
<dbReference type="GO" id="GO:0019693">
    <property type="term" value="P:ribose phosphate metabolic process"/>
    <property type="evidence" value="ECO:0007669"/>
    <property type="project" value="TreeGrafter"/>
</dbReference>
<sequence length="209" mass="22333">MNSTAQGLGENDAGLDEVRRALEPESSLLERVTGDEHVWQGKIFSVDHLEVELADGSHAWREVVHHHGGAGVVAIQSGKVCLVRQYRVVLGRVTLEIPAGKLEAGEQGESCAARELAEETGLRAEKLVHLATVLGSPGFTNEHTEVFLAQGLSQGTARPDEGEVVRVVWIPLDEVLRAISAGLIQDGKTVAGVLAARALLSDEPMGDLR</sequence>
<feature type="domain" description="Nudix hydrolase" evidence="5">
    <location>
        <begin position="65"/>
        <end position="192"/>
    </location>
</feature>
<evidence type="ECO:0000313" key="6">
    <source>
        <dbReference type="EMBL" id="KUH58538.1"/>
    </source>
</evidence>
<organism evidence="6 7">
    <name type="scientific">Tractidigestivibacter scatoligenes</name>
    <name type="common">Olsenella scatoligenes</name>
    <dbReference type="NCBI Taxonomy" id="1299998"/>
    <lineage>
        <taxon>Bacteria</taxon>
        <taxon>Bacillati</taxon>
        <taxon>Actinomycetota</taxon>
        <taxon>Coriobacteriia</taxon>
        <taxon>Coriobacteriales</taxon>
        <taxon>Atopobiaceae</taxon>
        <taxon>Tractidigestivibacter</taxon>
    </lineage>
</organism>
<dbReference type="PRINTS" id="PR00502">
    <property type="entry name" value="NUDIXFAMILY"/>
</dbReference>
<dbReference type="AlphaFoldDB" id="A0A100YVP5"/>
<evidence type="ECO:0000256" key="2">
    <source>
        <dbReference type="ARBA" id="ARBA00005582"/>
    </source>
</evidence>
<dbReference type="RefSeq" id="WP_059054687.1">
    <property type="nucleotide sequence ID" value="NZ_LOJF01000009.1"/>
</dbReference>
<dbReference type="Gene3D" id="3.90.79.10">
    <property type="entry name" value="Nucleoside Triphosphate Pyrophosphohydrolase"/>
    <property type="match status" value="1"/>
</dbReference>
<comment type="cofactor">
    <cofactor evidence="1">
        <name>Mg(2+)</name>
        <dbReference type="ChEBI" id="CHEBI:18420"/>
    </cofactor>
</comment>
<dbReference type="InterPro" id="IPR020476">
    <property type="entry name" value="Nudix_hydrolase"/>
</dbReference>
<keyword evidence="7" id="KW-1185">Reference proteome</keyword>
<name>A0A100YVP5_TRASO</name>
<dbReference type="OrthoDB" id="9806150at2"/>
<dbReference type="GO" id="GO:0006753">
    <property type="term" value="P:nucleoside phosphate metabolic process"/>
    <property type="evidence" value="ECO:0007669"/>
    <property type="project" value="TreeGrafter"/>
</dbReference>
<evidence type="ECO:0000256" key="1">
    <source>
        <dbReference type="ARBA" id="ARBA00001946"/>
    </source>
</evidence>
<dbReference type="STRING" id="1299998.AUL39_06010"/>
<proteinExistence type="inferred from homology"/>
<dbReference type="GO" id="GO:0016462">
    <property type="term" value="F:pyrophosphatase activity"/>
    <property type="evidence" value="ECO:0007669"/>
    <property type="project" value="UniProtKB-ARBA"/>
</dbReference>
<dbReference type="PANTHER" id="PTHR11839">
    <property type="entry name" value="UDP/ADP-SUGAR PYROPHOSPHATASE"/>
    <property type="match status" value="1"/>
</dbReference>
<gene>
    <name evidence="6" type="ORF">AUL39_06010</name>
</gene>
<protein>
    <submittedName>
        <fullName evidence="6">NUDIX hydrolase</fullName>
    </submittedName>
</protein>
<dbReference type="Pfam" id="PF00293">
    <property type="entry name" value="NUDIX"/>
    <property type="match status" value="1"/>
</dbReference>
<dbReference type="Proteomes" id="UP000054078">
    <property type="component" value="Unassembled WGS sequence"/>
</dbReference>
<evidence type="ECO:0000259" key="5">
    <source>
        <dbReference type="PROSITE" id="PS51462"/>
    </source>
</evidence>
<dbReference type="InterPro" id="IPR020084">
    <property type="entry name" value="NUDIX_hydrolase_CS"/>
</dbReference>
<evidence type="ECO:0000256" key="3">
    <source>
        <dbReference type="ARBA" id="ARBA00022801"/>
    </source>
</evidence>
<comment type="similarity">
    <text evidence="2 4">Belongs to the Nudix hydrolase family.</text>
</comment>
<reference evidence="6 7" key="1">
    <citation type="submission" date="2015-12" db="EMBL/GenBank/DDBJ databases">
        <title>Draft Genome Sequence of Olsenella scatoligenes SK9K4T; a Producer of 3-Methylindole- (skatole) and 4-Methylphenol- (p-cresol) Isolated from Pig Feces.</title>
        <authorList>
            <person name="Li X."/>
            <person name="Borg B."/>
            <person name="Canibe N."/>
        </authorList>
    </citation>
    <scope>NUCLEOTIDE SEQUENCE [LARGE SCALE GENOMIC DNA]</scope>
    <source>
        <strain evidence="6 7">SK9K4</strain>
    </source>
</reference>
<dbReference type="PANTHER" id="PTHR11839:SF18">
    <property type="entry name" value="NUDIX HYDROLASE DOMAIN-CONTAINING PROTEIN"/>
    <property type="match status" value="1"/>
</dbReference>
<dbReference type="SUPFAM" id="SSF55811">
    <property type="entry name" value="Nudix"/>
    <property type="match status" value="1"/>
</dbReference>
<dbReference type="InterPro" id="IPR000086">
    <property type="entry name" value="NUDIX_hydrolase_dom"/>
</dbReference>
<dbReference type="CDD" id="cd03424">
    <property type="entry name" value="NUDIX_ADPRase_Nudt5_UGPPase_Nudt14"/>
    <property type="match status" value="1"/>
</dbReference>
<dbReference type="InterPro" id="IPR015797">
    <property type="entry name" value="NUDIX_hydrolase-like_dom_sf"/>
</dbReference>
<comment type="caution">
    <text evidence="6">The sequence shown here is derived from an EMBL/GenBank/DDBJ whole genome shotgun (WGS) entry which is preliminary data.</text>
</comment>
<dbReference type="EMBL" id="LOJF01000009">
    <property type="protein sequence ID" value="KUH58538.1"/>
    <property type="molecule type" value="Genomic_DNA"/>
</dbReference>
<keyword evidence="3 4" id="KW-0378">Hydrolase</keyword>
<accession>A0A100YVP5</accession>
<dbReference type="PROSITE" id="PS00893">
    <property type="entry name" value="NUDIX_BOX"/>
    <property type="match status" value="1"/>
</dbReference>
<evidence type="ECO:0000256" key="4">
    <source>
        <dbReference type="RuleBase" id="RU003476"/>
    </source>
</evidence>
<dbReference type="PROSITE" id="PS51462">
    <property type="entry name" value="NUDIX"/>
    <property type="match status" value="1"/>
</dbReference>